<keyword evidence="2" id="KW-0812">Transmembrane</keyword>
<feature type="transmembrane region" description="Helical" evidence="2">
    <location>
        <begin position="161"/>
        <end position="183"/>
    </location>
</feature>
<feature type="transmembrane region" description="Helical" evidence="2">
    <location>
        <begin position="80"/>
        <end position="101"/>
    </location>
</feature>
<dbReference type="InParanoid" id="M0D1K1"/>
<dbReference type="InterPro" id="IPR058291">
    <property type="entry name" value="DUF7985"/>
</dbReference>
<protein>
    <submittedName>
        <fullName evidence="3">Uncharacterized protein</fullName>
    </submittedName>
</protein>
<dbReference type="Proteomes" id="UP000011513">
    <property type="component" value="Unassembled WGS sequence"/>
</dbReference>
<comment type="caution">
    <text evidence="3">The sequence shown here is derived from an EMBL/GenBank/DDBJ whole genome shotgun (WGS) entry which is preliminary data.</text>
</comment>
<dbReference type="eggNOG" id="arCOG10821">
    <property type="taxonomic scope" value="Archaea"/>
</dbReference>
<feature type="compositionally biased region" description="Polar residues" evidence="1">
    <location>
        <begin position="63"/>
        <end position="72"/>
    </location>
</feature>
<keyword evidence="4" id="KW-1185">Reference proteome</keyword>
<evidence type="ECO:0000313" key="4">
    <source>
        <dbReference type="Proteomes" id="UP000011513"/>
    </source>
</evidence>
<dbReference type="AlphaFoldDB" id="M0D1K1"/>
<dbReference type="EMBL" id="AOIV01000036">
    <property type="protein sequence ID" value="ELZ28748.1"/>
    <property type="molecule type" value="Genomic_DNA"/>
</dbReference>
<evidence type="ECO:0000256" key="2">
    <source>
        <dbReference type="SAM" id="Phobius"/>
    </source>
</evidence>
<dbReference type="Pfam" id="PF25946">
    <property type="entry name" value="DUF7985"/>
    <property type="match status" value="1"/>
</dbReference>
<keyword evidence="2" id="KW-1133">Transmembrane helix</keyword>
<name>M0D1K1_HALPD</name>
<feature type="region of interest" description="Disordered" evidence="1">
    <location>
        <begin position="42"/>
        <end position="72"/>
    </location>
</feature>
<evidence type="ECO:0000256" key="1">
    <source>
        <dbReference type="SAM" id="MobiDB-lite"/>
    </source>
</evidence>
<accession>M0D1K1</accession>
<keyword evidence="2" id="KW-0472">Membrane</keyword>
<proteinExistence type="predicted"/>
<sequence>MTVHDVDSENLWDLLTQVRTREYMDVGTPTETNHSNDRAALAEHTEHTQRTMSQDSTSSQTSENRTNSHSLLTSTGSRQAVLTVALLSLFAVSPVAAQTGAVCSADKLPSMIEGFFQLTTGLGIVGVAVVWQADSLIEMFTLNSEQKKGLKRHKRSAMKSAVILLVLGPLYTVAGSMMSLPLADCVNLTPW</sequence>
<dbReference type="PATRIC" id="fig|1227487.5.peg.2898"/>
<gene>
    <name evidence="3" type="ORF">C474_14679</name>
</gene>
<feature type="compositionally biased region" description="Low complexity" evidence="1">
    <location>
        <begin position="50"/>
        <end position="62"/>
    </location>
</feature>
<evidence type="ECO:0000313" key="3">
    <source>
        <dbReference type="EMBL" id="ELZ28748.1"/>
    </source>
</evidence>
<reference evidence="3 4" key="1">
    <citation type="journal article" date="2014" name="PLoS Genet.">
        <title>Phylogenetically driven sequencing of extremely halophilic archaea reveals strategies for static and dynamic osmo-response.</title>
        <authorList>
            <person name="Becker E.A."/>
            <person name="Seitzer P.M."/>
            <person name="Tritt A."/>
            <person name="Larsen D."/>
            <person name="Krusor M."/>
            <person name="Yao A.I."/>
            <person name="Wu D."/>
            <person name="Madern D."/>
            <person name="Eisen J.A."/>
            <person name="Darling A.E."/>
            <person name="Facciotti M.T."/>
        </authorList>
    </citation>
    <scope>NUCLEOTIDE SEQUENCE [LARGE SCALE GENOMIC DNA]</scope>
    <source>
        <strain evidence="3 4">JCM 14848</strain>
    </source>
</reference>
<organism evidence="3 4">
    <name type="scientific">Halogeometricum pallidum JCM 14848</name>
    <dbReference type="NCBI Taxonomy" id="1227487"/>
    <lineage>
        <taxon>Archaea</taxon>
        <taxon>Methanobacteriati</taxon>
        <taxon>Methanobacteriota</taxon>
        <taxon>Stenosarchaea group</taxon>
        <taxon>Halobacteria</taxon>
        <taxon>Halobacteriales</taxon>
        <taxon>Haloferacaceae</taxon>
        <taxon>Halogeometricum</taxon>
    </lineage>
</organism>